<keyword evidence="8" id="KW-0378">Hydrolase</keyword>
<feature type="compositionally biased region" description="Low complexity" evidence="14">
    <location>
        <begin position="778"/>
        <end position="789"/>
    </location>
</feature>
<evidence type="ECO:0000256" key="5">
    <source>
        <dbReference type="ARBA" id="ARBA00022519"/>
    </source>
</evidence>
<proteinExistence type="inferred from homology"/>
<dbReference type="PANTHER" id="PTHR30627:SF2">
    <property type="entry name" value="PEPTIDOGLYCAN D,D-TRANSPEPTIDASE MRDA"/>
    <property type="match status" value="1"/>
</dbReference>
<dbReference type="KEGG" id="fal:FRAAL1919"/>
<dbReference type="InterPro" id="IPR017790">
    <property type="entry name" value="Penicillin-binding_protein_2"/>
</dbReference>
<evidence type="ECO:0000256" key="8">
    <source>
        <dbReference type="ARBA" id="ARBA00022801"/>
    </source>
</evidence>
<gene>
    <name evidence="17" type="ordered locus">FRAAL1919</name>
</gene>
<dbReference type="GO" id="GO:0008360">
    <property type="term" value="P:regulation of cell shape"/>
    <property type="evidence" value="ECO:0007669"/>
    <property type="project" value="UniProtKB-KW"/>
</dbReference>
<dbReference type="GO" id="GO:0008658">
    <property type="term" value="F:penicillin binding"/>
    <property type="evidence" value="ECO:0007669"/>
    <property type="project" value="InterPro"/>
</dbReference>
<keyword evidence="6" id="KW-0645">Protease</keyword>
<keyword evidence="18" id="KW-1185">Reference proteome</keyword>
<dbReference type="GO" id="GO:0071972">
    <property type="term" value="F:peptidoglycan L,D-transpeptidase activity"/>
    <property type="evidence" value="ECO:0007669"/>
    <property type="project" value="TreeGrafter"/>
</dbReference>
<dbReference type="HOGENOM" id="CLU_009289_1_2_11"/>
<keyword evidence="7" id="KW-0812">Transmembrane</keyword>
<accession>Q0RPG4</accession>
<organism evidence="17 18">
    <name type="scientific">Frankia alni (strain DSM 45986 / CECT 9034 / ACN14a)</name>
    <dbReference type="NCBI Taxonomy" id="326424"/>
    <lineage>
        <taxon>Bacteria</taxon>
        <taxon>Bacillati</taxon>
        <taxon>Actinomycetota</taxon>
        <taxon>Actinomycetes</taxon>
        <taxon>Frankiales</taxon>
        <taxon>Frankiaceae</taxon>
        <taxon>Frankia</taxon>
    </lineage>
</organism>
<comment type="similarity">
    <text evidence="3">Belongs to the transpeptidase family.</text>
</comment>
<dbReference type="STRING" id="326424.FRAAL1919"/>
<keyword evidence="17" id="KW-0328">Glycosyltransferase</keyword>
<dbReference type="InterPro" id="IPR005311">
    <property type="entry name" value="PBP_dimer"/>
</dbReference>
<evidence type="ECO:0000256" key="14">
    <source>
        <dbReference type="SAM" id="MobiDB-lite"/>
    </source>
</evidence>
<evidence type="ECO:0000259" key="15">
    <source>
        <dbReference type="Pfam" id="PF00905"/>
    </source>
</evidence>
<keyword evidence="9" id="KW-0133">Cell shape</keyword>
<dbReference type="GO" id="GO:0009002">
    <property type="term" value="F:serine-type D-Ala-D-Ala carboxypeptidase activity"/>
    <property type="evidence" value="ECO:0007669"/>
    <property type="project" value="InterPro"/>
</dbReference>
<evidence type="ECO:0000313" key="18">
    <source>
        <dbReference type="Proteomes" id="UP000000657"/>
    </source>
</evidence>
<dbReference type="InterPro" id="IPR050515">
    <property type="entry name" value="Beta-lactam/transpept"/>
</dbReference>
<evidence type="ECO:0000256" key="6">
    <source>
        <dbReference type="ARBA" id="ARBA00022670"/>
    </source>
</evidence>
<dbReference type="PANTHER" id="PTHR30627">
    <property type="entry name" value="PEPTIDOGLYCAN D,D-TRANSPEPTIDASE"/>
    <property type="match status" value="1"/>
</dbReference>
<dbReference type="AlphaFoldDB" id="Q0RPG4"/>
<feature type="compositionally biased region" description="Pro residues" evidence="14">
    <location>
        <begin position="796"/>
        <end position="805"/>
    </location>
</feature>
<dbReference type="GO" id="GO:0071555">
    <property type="term" value="P:cell wall organization"/>
    <property type="evidence" value="ECO:0007669"/>
    <property type="project" value="UniProtKB-KW"/>
</dbReference>
<evidence type="ECO:0000256" key="11">
    <source>
        <dbReference type="ARBA" id="ARBA00022989"/>
    </source>
</evidence>
<keyword evidence="17" id="KW-0808">Transferase</keyword>
<dbReference type="EMBL" id="CT573213">
    <property type="protein sequence ID" value="CAJ60568.1"/>
    <property type="molecule type" value="Genomic_DNA"/>
</dbReference>
<evidence type="ECO:0000256" key="2">
    <source>
        <dbReference type="ARBA" id="ARBA00004236"/>
    </source>
</evidence>
<dbReference type="InterPro" id="IPR012338">
    <property type="entry name" value="Beta-lactam/transpept-like"/>
</dbReference>
<dbReference type="GO" id="GO:0005886">
    <property type="term" value="C:plasma membrane"/>
    <property type="evidence" value="ECO:0007669"/>
    <property type="project" value="UniProtKB-SubCell"/>
</dbReference>
<evidence type="ECO:0000256" key="4">
    <source>
        <dbReference type="ARBA" id="ARBA00022475"/>
    </source>
</evidence>
<evidence type="ECO:0000256" key="12">
    <source>
        <dbReference type="ARBA" id="ARBA00023136"/>
    </source>
</evidence>
<dbReference type="EC" id="2.4.1.129" evidence="17"/>
<feature type="region of interest" description="Disordered" evidence="14">
    <location>
        <begin position="778"/>
        <end position="805"/>
    </location>
</feature>
<dbReference type="eggNOG" id="COG0768">
    <property type="taxonomic scope" value="Bacteria"/>
</dbReference>
<evidence type="ECO:0000313" key="17">
    <source>
        <dbReference type="EMBL" id="CAJ60568.1"/>
    </source>
</evidence>
<dbReference type="Gene3D" id="3.40.710.10">
    <property type="entry name" value="DD-peptidase/beta-lactamase superfamily"/>
    <property type="match status" value="1"/>
</dbReference>
<feature type="domain" description="Penicillin-binding protein dimerisation" evidence="16">
    <location>
        <begin position="52"/>
        <end position="234"/>
    </location>
</feature>
<dbReference type="Gene3D" id="3.90.1310.10">
    <property type="entry name" value="Penicillin-binding protein 2a (Domain 2)"/>
    <property type="match status" value="1"/>
</dbReference>
<evidence type="ECO:0000256" key="3">
    <source>
        <dbReference type="ARBA" id="ARBA00007171"/>
    </source>
</evidence>
<evidence type="ECO:0000256" key="13">
    <source>
        <dbReference type="ARBA" id="ARBA00023316"/>
    </source>
</evidence>
<evidence type="ECO:0000256" key="10">
    <source>
        <dbReference type="ARBA" id="ARBA00022984"/>
    </source>
</evidence>
<dbReference type="GO" id="GO:0009252">
    <property type="term" value="P:peptidoglycan biosynthetic process"/>
    <property type="evidence" value="ECO:0007669"/>
    <property type="project" value="UniProtKB-KW"/>
</dbReference>
<dbReference type="OrthoDB" id="9766847at2"/>
<dbReference type="Proteomes" id="UP000000657">
    <property type="component" value="Chromosome"/>
</dbReference>
<dbReference type="NCBIfam" id="TIGR03423">
    <property type="entry name" value="pbp2_mrdA"/>
    <property type="match status" value="1"/>
</dbReference>
<comment type="subcellular location">
    <subcellularLocation>
        <location evidence="2">Cell membrane</location>
    </subcellularLocation>
    <subcellularLocation>
        <location evidence="1">Membrane</location>
        <topology evidence="1">Single-pass membrane protein</topology>
    </subcellularLocation>
</comment>
<dbReference type="Pfam" id="PF03717">
    <property type="entry name" value="PBP_dimer"/>
    <property type="match status" value="1"/>
</dbReference>
<keyword evidence="4" id="KW-1003">Cell membrane</keyword>
<keyword evidence="12" id="KW-0472">Membrane</keyword>
<reference evidence="17 18" key="1">
    <citation type="journal article" date="2007" name="Genome Res.">
        <title>Genome characteristics of facultatively symbiotic Frankia sp. strains reflect host range and host plant biogeography.</title>
        <authorList>
            <person name="Normand P."/>
            <person name="Lapierre P."/>
            <person name="Tisa L.S."/>
            <person name="Gogarten J.P."/>
            <person name="Alloisio N."/>
            <person name="Bagnarol E."/>
            <person name="Bassi C.A."/>
            <person name="Berry A.M."/>
            <person name="Bickhart D.M."/>
            <person name="Choisne N."/>
            <person name="Couloux A."/>
            <person name="Cournoyer B."/>
            <person name="Cruveiller S."/>
            <person name="Daubin V."/>
            <person name="Demange N."/>
            <person name="Francino M.P."/>
            <person name="Goltsman E."/>
            <person name="Huang Y."/>
            <person name="Kopp O.R."/>
            <person name="Labarre L."/>
            <person name="Lapidus A."/>
            <person name="Lavire C."/>
            <person name="Marechal J."/>
            <person name="Martinez M."/>
            <person name="Mastronunzio J.E."/>
            <person name="Mullin B.C."/>
            <person name="Niemann J."/>
            <person name="Pujic P."/>
            <person name="Rawnsley T."/>
            <person name="Rouy Z."/>
            <person name="Schenowitz C."/>
            <person name="Sellstedt A."/>
            <person name="Tavares F."/>
            <person name="Tomkins J.P."/>
            <person name="Vallenet D."/>
            <person name="Valverde C."/>
            <person name="Wall L.G."/>
            <person name="Wang Y."/>
            <person name="Medigue C."/>
            <person name="Benson D.R."/>
        </authorList>
    </citation>
    <scope>NUCLEOTIDE SEQUENCE [LARGE SCALE GENOMIC DNA]</scope>
    <source>
        <strain evidence="18">DSM 45986 / CECT 9034 / ACN14a</strain>
    </source>
</reference>
<keyword evidence="13" id="KW-0961">Cell wall biogenesis/degradation</keyword>
<dbReference type="GO" id="GO:0006508">
    <property type="term" value="P:proteolysis"/>
    <property type="evidence" value="ECO:0007669"/>
    <property type="project" value="UniProtKB-KW"/>
</dbReference>
<dbReference type="InterPro" id="IPR001460">
    <property type="entry name" value="PCN-bd_Tpept"/>
</dbReference>
<evidence type="ECO:0000259" key="16">
    <source>
        <dbReference type="Pfam" id="PF03717"/>
    </source>
</evidence>
<evidence type="ECO:0000256" key="7">
    <source>
        <dbReference type="ARBA" id="ARBA00022692"/>
    </source>
</evidence>
<feature type="domain" description="Penicillin-binding protein transpeptidase" evidence="15">
    <location>
        <begin position="278"/>
        <end position="658"/>
    </location>
</feature>
<keyword evidence="10" id="KW-0573">Peptidoglycan synthesis</keyword>
<dbReference type="RefSeq" id="WP_011603093.1">
    <property type="nucleotide sequence ID" value="NC_008278.1"/>
</dbReference>
<keyword evidence="11" id="KW-1133">Transmembrane helix</keyword>
<protein>
    <submittedName>
        <fullName evidence="17">Peptidoglycan synthetase ftsI (Peptidoglycan glycosyltransferase 3) (Penicillin-binding protein 2) (PBP-2)</fullName>
        <ecNumber evidence="17">2.4.1.129</ecNumber>
    </submittedName>
</protein>
<sequence length="805" mass="83508">MNDRMRIRVLLLRVLVLSLLATLGARLWVLQVLDGDHYRQVAETNRVREVVTPATRGMILDDRGQPLVRNRTSLVISVNRSATDRQADHGKAVLARLAGVINTPADELTRRIRFCTAQVKPPCWNGSPYQPVPVAKDVSPQQALAVIEHPDRFPGVSADLQAVREYPHGSLAAHELGYLAPVTQDQLDKQGDEKGYHLNSLIGVAGLESTYDDELRGTDGVERLEVDRFGRVAGTASTTAPISGDHLVLNLDLGVQQATEQALQDTINQLGGGNRTASAVVLDVRTGGVVAMASLPSYNPSVFVGGVSEQDYRALSDPANGIPLLSRAYQGSGAAGSTFKAVSTAVAMQNLGARGDQRFDCAPALQIGDQVFHNFDGESAGPITLHQALVISCDVIFDQFAYDSWLADGGLRNGRGPYAPPKEYFVRMAQAMGFGKATGLDLPGEAKGSVVDRAGAKAIWEELKDSYCRRAKNGYPEEHDPVKAERFRKYAAEACVDGYLYNAGAATQFAIGQGQYLSLSPLQLATAYAAIANGGTLWKPTLAKAAVAPDGRVVQTFPPRRAGTLPVSPEILAYIRGGLAGVTTEGGGTATGVFADWPSTIVPIAAKTGTAEVEGKGDTSWFASFAPANDPRFAVVVTIPDSGTGAEYAAPVAKRIYQAIYGVGQAAAMPGGQPPGALPKINRDGTIAATSAAAAFPSIIPSPAGSVPASQAASQAAPPVGTVVAQPVSAPGRGPVAGAPVGGPLAVLPALSTAVDAARTGPAVATGGTGPAGWHRPAGIAGPPAAVGVLSSAPSRAPPAGTPRP</sequence>
<evidence type="ECO:0000256" key="9">
    <source>
        <dbReference type="ARBA" id="ARBA00022960"/>
    </source>
</evidence>
<evidence type="ECO:0000256" key="1">
    <source>
        <dbReference type="ARBA" id="ARBA00004167"/>
    </source>
</evidence>
<dbReference type="Pfam" id="PF00905">
    <property type="entry name" value="Transpeptidase"/>
    <property type="match status" value="1"/>
</dbReference>
<dbReference type="SUPFAM" id="SSF56601">
    <property type="entry name" value="beta-lactamase/transpeptidase-like"/>
    <property type="match status" value="1"/>
</dbReference>
<name>Q0RPG4_FRAAA</name>
<dbReference type="SUPFAM" id="SSF56519">
    <property type="entry name" value="Penicillin binding protein dimerisation domain"/>
    <property type="match status" value="1"/>
</dbReference>
<dbReference type="InterPro" id="IPR036138">
    <property type="entry name" value="PBP_dimer_sf"/>
</dbReference>
<keyword evidence="5" id="KW-0997">Cell inner membrane</keyword>
<dbReference type="GO" id="GO:0016757">
    <property type="term" value="F:glycosyltransferase activity"/>
    <property type="evidence" value="ECO:0007669"/>
    <property type="project" value="UniProtKB-KW"/>
</dbReference>